<keyword evidence="3" id="KW-0863">Zinc-finger</keyword>
<dbReference type="FunFam" id="2.60.260.20:FF:000005">
    <property type="entry name" value="Chaperone protein dnaJ 1, mitochondrial"/>
    <property type="match status" value="1"/>
</dbReference>
<dbReference type="GO" id="GO:0042026">
    <property type="term" value="P:protein refolding"/>
    <property type="evidence" value="ECO:0007669"/>
    <property type="project" value="TreeGrafter"/>
</dbReference>
<dbReference type="PANTHER" id="PTHR43096">
    <property type="entry name" value="DNAJ HOMOLOG 1, MITOCHONDRIAL-RELATED"/>
    <property type="match status" value="1"/>
</dbReference>
<dbReference type="CDD" id="cd06257">
    <property type="entry name" value="DnaJ"/>
    <property type="match status" value="1"/>
</dbReference>
<dbReference type="PANTHER" id="PTHR43096:SF48">
    <property type="entry name" value="CHAPERONE PROTEIN DNAJ"/>
    <property type="match status" value="1"/>
</dbReference>
<evidence type="ECO:0000256" key="1">
    <source>
        <dbReference type="ARBA" id="ARBA00022723"/>
    </source>
</evidence>
<dbReference type="PRINTS" id="PR00625">
    <property type="entry name" value="JDOMAIN"/>
</dbReference>
<sequence>MAAKDLYEKDLYSILGVKKSDDAAAVKKQYRKLARELHPDKTKGDKKLEEKFKSVSEAYEVLSDDKKRAEYDEMREAFKGGRIPQGGGNFGGGGFQGADFSDLFGGGSQDIFGAIFGAGHGPRRGQDLAATTTISFRDSIYGTELDLKLAPQGGKANSVTTRIPGGINDGAKIKLKGRGGKGPAGPGDLFVTVNVVKHPVFSRNESNLLMTLPVTFTEAALGADIKVPTLDGDEVTVRIAPGTPNGRTLRIKSRGVQTARGTGDLLITIEIQVPQRVDGKAKEALEAFAKATEEFNPRADLAQRARA</sequence>
<name>A0A094RG01_9ZZZZ</name>
<keyword evidence="1" id="KW-0479">Metal-binding</keyword>
<dbReference type="InterPro" id="IPR008971">
    <property type="entry name" value="HSP40/DnaJ_pept-bd"/>
</dbReference>
<evidence type="ECO:0000313" key="7">
    <source>
        <dbReference type="EMBL" id="KGA03563.1"/>
    </source>
</evidence>
<dbReference type="Pfam" id="PF01556">
    <property type="entry name" value="DnaJ_C"/>
    <property type="match status" value="1"/>
</dbReference>
<evidence type="ECO:0000256" key="2">
    <source>
        <dbReference type="ARBA" id="ARBA00022737"/>
    </source>
</evidence>
<dbReference type="Pfam" id="PF00226">
    <property type="entry name" value="DnaJ"/>
    <property type="match status" value="1"/>
</dbReference>
<dbReference type="InterPro" id="IPR002939">
    <property type="entry name" value="DnaJ_C"/>
</dbReference>
<dbReference type="SUPFAM" id="SSF46565">
    <property type="entry name" value="Chaperone J-domain"/>
    <property type="match status" value="1"/>
</dbReference>
<dbReference type="Gene3D" id="2.60.260.20">
    <property type="entry name" value="Urease metallochaperone UreE, N-terminal domain"/>
    <property type="match status" value="2"/>
</dbReference>
<dbReference type="InterPro" id="IPR001623">
    <property type="entry name" value="DnaJ_domain"/>
</dbReference>
<evidence type="ECO:0000259" key="6">
    <source>
        <dbReference type="PROSITE" id="PS50076"/>
    </source>
</evidence>
<dbReference type="PROSITE" id="PS00636">
    <property type="entry name" value="DNAJ_1"/>
    <property type="match status" value="1"/>
</dbReference>
<dbReference type="SUPFAM" id="SSF49493">
    <property type="entry name" value="HSP40/DnaJ peptide-binding domain"/>
    <property type="match status" value="2"/>
</dbReference>
<dbReference type="GO" id="GO:0005737">
    <property type="term" value="C:cytoplasm"/>
    <property type="evidence" value="ECO:0007669"/>
    <property type="project" value="TreeGrafter"/>
</dbReference>
<evidence type="ECO:0000256" key="5">
    <source>
        <dbReference type="ARBA" id="ARBA00023186"/>
    </source>
</evidence>
<dbReference type="AlphaFoldDB" id="A0A094RG01"/>
<proteinExistence type="predicted"/>
<evidence type="ECO:0000256" key="4">
    <source>
        <dbReference type="ARBA" id="ARBA00022833"/>
    </source>
</evidence>
<dbReference type="CDD" id="cd10747">
    <property type="entry name" value="DnaJ_C"/>
    <property type="match status" value="1"/>
</dbReference>
<dbReference type="PROSITE" id="PS50076">
    <property type="entry name" value="DNAJ_2"/>
    <property type="match status" value="1"/>
</dbReference>
<dbReference type="InterPro" id="IPR018253">
    <property type="entry name" value="DnaJ_domain_CS"/>
</dbReference>
<feature type="domain" description="J" evidence="6">
    <location>
        <begin position="10"/>
        <end position="75"/>
    </location>
</feature>
<reference evidence="7" key="1">
    <citation type="submission" date="2014-05" db="EMBL/GenBank/DDBJ databases">
        <title>Key roles for freshwater Actinobacteria revealed by deep metagenomic sequencing.</title>
        <authorList>
            <person name="Ghai R."/>
            <person name="Mizuno C.M."/>
            <person name="Picazo A."/>
            <person name="Camacho A."/>
            <person name="Rodriguez-Valera F."/>
        </authorList>
    </citation>
    <scope>NUCLEOTIDE SEQUENCE</scope>
</reference>
<keyword evidence="4" id="KW-0862">Zinc</keyword>
<dbReference type="GO" id="GO:0051082">
    <property type="term" value="F:unfolded protein binding"/>
    <property type="evidence" value="ECO:0007669"/>
    <property type="project" value="InterPro"/>
</dbReference>
<dbReference type="Gene3D" id="1.10.287.110">
    <property type="entry name" value="DnaJ domain"/>
    <property type="match status" value="1"/>
</dbReference>
<keyword evidence="5" id="KW-0143">Chaperone</keyword>
<comment type="caution">
    <text evidence="7">The sequence shown here is derived from an EMBL/GenBank/DDBJ whole genome shotgun (WGS) entry which is preliminary data.</text>
</comment>
<keyword evidence="2" id="KW-0677">Repeat</keyword>
<dbReference type="SMART" id="SM00271">
    <property type="entry name" value="DnaJ"/>
    <property type="match status" value="1"/>
</dbReference>
<protein>
    <submittedName>
        <fullName evidence="7">DnaJ-class molecular chaperone with C-terminal Zn finger domain</fullName>
    </submittedName>
</protein>
<dbReference type="GO" id="GO:0008270">
    <property type="term" value="F:zinc ion binding"/>
    <property type="evidence" value="ECO:0007669"/>
    <property type="project" value="UniProtKB-KW"/>
</dbReference>
<evidence type="ECO:0000256" key="3">
    <source>
        <dbReference type="ARBA" id="ARBA00022771"/>
    </source>
</evidence>
<dbReference type="InterPro" id="IPR036869">
    <property type="entry name" value="J_dom_sf"/>
</dbReference>
<organism evidence="7">
    <name type="scientific">freshwater metagenome</name>
    <dbReference type="NCBI Taxonomy" id="449393"/>
    <lineage>
        <taxon>unclassified sequences</taxon>
        <taxon>metagenomes</taxon>
        <taxon>ecological metagenomes</taxon>
    </lineage>
</organism>
<gene>
    <name evidence="7" type="ORF">GM49_1500</name>
</gene>
<accession>A0A094RG01</accession>
<dbReference type="EMBL" id="JNSJ01000011">
    <property type="protein sequence ID" value="KGA03563.1"/>
    <property type="molecule type" value="Genomic_DNA"/>
</dbReference>